<organism evidence="3 4">
    <name type="scientific">Psilocybe cf. subviscida</name>
    <dbReference type="NCBI Taxonomy" id="2480587"/>
    <lineage>
        <taxon>Eukaryota</taxon>
        <taxon>Fungi</taxon>
        <taxon>Dikarya</taxon>
        <taxon>Basidiomycota</taxon>
        <taxon>Agaricomycotina</taxon>
        <taxon>Agaricomycetes</taxon>
        <taxon>Agaricomycetidae</taxon>
        <taxon>Agaricales</taxon>
        <taxon>Agaricineae</taxon>
        <taxon>Strophariaceae</taxon>
        <taxon>Psilocybe</taxon>
    </lineage>
</organism>
<gene>
    <name evidence="3" type="ORF">D9619_003499</name>
</gene>
<dbReference type="PROSITE" id="PS50172">
    <property type="entry name" value="BRCT"/>
    <property type="match status" value="1"/>
</dbReference>
<feature type="compositionally biased region" description="Low complexity" evidence="1">
    <location>
        <begin position="379"/>
        <end position="390"/>
    </location>
</feature>
<sequence>MDEPPASQPVSNVSPIFLNADGSPLRIYVEATNIQGRPQVVRSLKKYGAIICHEPKTAEILLVDSESTQGRMSIRNWGTESDKVVLDHTWANKCIKAETALLDDDYGGCLTHDDGLPIGDQDDDAESGPPPKNSKSPLPTPRPTPIEPATKNHFAKQQQAPSQSARRSESRASSAFEADPNRGSAPPPTSTFPIGPNMQGGGVFPGGINPLLGVGPPTGTPVLPTMTPQQQMTQYLLTQQLLLQQMAQSGQQFNPQQPLGMTDPLWLSMQDNMFRTMMQSQQLAQLQQNAAFPHFQQQQQQVVAASPVEEQALPFPAVPRTKKSRSSIDMDQDSDEPSPSPPPLSRSRADKGKKKLKQKAISPPPKRRKTSGSTFEQGSSSRPAQSSSISAPLPDTDGTRKLFALRSGRAIKFYVQIGGHNRFNLVRSIKTNGGVIVNSVEDANYVVLFPGVKTDKAHEVYCRQASAAGIPVVTPKFVNECIEEGIVLDAEEYLFEPVKKIRKRTLSDAAMEARNRSPIEPESEDDDEDTASPPAPPPATMKPKPKVTISAPATTSTKPKPKPVTYDTEKKRAEKPDSEKKRRISSHSSTQAILIAARDSQLGKSPTKTSSSEHREKKTNGSSADTKAARSGDLPSPTPPPESNRIPHGKGFKYSKEEIDFALETAKVMFERNYLVSVNEITSVIHKKLPHHTLASWRTHLGNPSFAPQFDELRKRAGIAYRKAQNAKQNQQPQAPMPAEEPVEEPEPATPMVQFNQQEEEPPVSPSPTPLAHDDLEDDLNIIAKFFADGNDDQTEEEDVIWARLTNQAPCKTKPRWDDFYQTNSDEVQRRYQALLDAREAGN</sequence>
<feature type="compositionally biased region" description="Low complexity" evidence="1">
    <location>
        <begin position="723"/>
        <end position="740"/>
    </location>
</feature>
<proteinExistence type="predicted"/>
<feature type="region of interest" description="Disordered" evidence="1">
    <location>
        <begin position="313"/>
        <end position="398"/>
    </location>
</feature>
<dbReference type="EMBL" id="JAACJJ010000056">
    <property type="protein sequence ID" value="KAF5313203.1"/>
    <property type="molecule type" value="Genomic_DNA"/>
</dbReference>
<protein>
    <recommendedName>
        <fullName evidence="2">BRCT domain-containing protein</fullName>
    </recommendedName>
</protein>
<feature type="compositionally biased region" description="Acidic residues" evidence="1">
    <location>
        <begin position="521"/>
        <end position="530"/>
    </location>
</feature>
<accession>A0A8H5AYF2</accession>
<evidence type="ECO:0000313" key="3">
    <source>
        <dbReference type="EMBL" id="KAF5313203.1"/>
    </source>
</evidence>
<feature type="region of interest" description="Disordered" evidence="1">
    <location>
        <begin position="507"/>
        <end position="651"/>
    </location>
</feature>
<feature type="compositionally biased region" description="Pro residues" evidence="1">
    <location>
        <begin position="128"/>
        <end position="146"/>
    </location>
</feature>
<keyword evidence="4" id="KW-1185">Reference proteome</keyword>
<dbReference type="InterPro" id="IPR001357">
    <property type="entry name" value="BRCT_dom"/>
</dbReference>
<dbReference type="Gene3D" id="3.40.50.10190">
    <property type="entry name" value="BRCT domain"/>
    <property type="match status" value="1"/>
</dbReference>
<dbReference type="SUPFAM" id="SSF52113">
    <property type="entry name" value="BRCT domain"/>
    <property type="match status" value="1"/>
</dbReference>
<evidence type="ECO:0000313" key="4">
    <source>
        <dbReference type="Proteomes" id="UP000567179"/>
    </source>
</evidence>
<evidence type="ECO:0000256" key="1">
    <source>
        <dbReference type="SAM" id="MobiDB-lite"/>
    </source>
</evidence>
<dbReference type="AlphaFoldDB" id="A0A8H5AYF2"/>
<feature type="compositionally biased region" description="Low complexity" evidence="1">
    <location>
        <begin position="157"/>
        <end position="175"/>
    </location>
</feature>
<dbReference type="Pfam" id="PF16589">
    <property type="entry name" value="BRCT_2"/>
    <property type="match status" value="1"/>
</dbReference>
<reference evidence="3 4" key="1">
    <citation type="journal article" date="2020" name="ISME J.">
        <title>Uncovering the hidden diversity of litter-decomposition mechanisms in mushroom-forming fungi.</title>
        <authorList>
            <person name="Floudas D."/>
            <person name="Bentzer J."/>
            <person name="Ahren D."/>
            <person name="Johansson T."/>
            <person name="Persson P."/>
            <person name="Tunlid A."/>
        </authorList>
    </citation>
    <scope>NUCLEOTIDE SEQUENCE [LARGE SCALE GENOMIC DNA]</scope>
    <source>
        <strain evidence="3 4">CBS 101986</strain>
    </source>
</reference>
<feature type="region of interest" description="Disordered" evidence="1">
    <location>
        <begin position="113"/>
        <end position="217"/>
    </location>
</feature>
<dbReference type="InterPro" id="IPR036420">
    <property type="entry name" value="BRCT_dom_sf"/>
</dbReference>
<feature type="compositionally biased region" description="Basic and acidic residues" evidence="1">
    <location>
        <begin position="567"/>
        <end position="580"/>
    </location>
</feature>
<evidence type="ECO:0000259" key="2">
    <source>
        <dbReference type="PROSITE" id="PS50172"/>
    </source>
</evidence>
<dbReference type="Proteomes" id="UP000567179">
    <property type="component" value="Unassembled WGS sequence"/>
</dbReference>
<feature type="compositionally biased region" description="Low complexity" evidence="1">
    <location>
        <begin position="546"/>
        <end position="558"/>
    </location>
</feature>
<feature type="region of interest" description="Disordered" evidence="1">
    <location>
        <begin position="723"/>
        <end position="750"/>
    </location>
</feature>
<dbReference type="OrthoDB" id="426865at2759"/>
<comment type="caution">
    <text evidence="3">The sequence shown here is derived from an EMBL/GenBank/DDBJ whole genome shotgun (WGS) entry which is preliminary data.</text>
</comment>
<name>A0A8H5AYF2_9AGAR</name>
<feature type="domain" description="BRCT" evidence="2">
    <location>
        <begin position="421"/>
        <end position="495"/>
    </location>
</feature>